<dbReference type="EMBL" id="JANSLM010000002">
    <property type="protein sequence ID" value="MDT8837007.1"/>
    <property type="molecule type" value="Genomic_DNA"/>
</dbReference>
<dbReference type="AlphaFoldDB" id="A0AAP5Q7B6"/>
<proteinExistence type="predicted"/>
<name>A0AAP5Q7B6_9BURK</name>
<evidence type="ECO:0000313" key="2">
    <source>
        <dbReference type="Proteomes" id="UP001246473"/>
    </source>
</evidence>
<comment type="caution">
    <text evidence="1">The sequence shown here is derived from an EMBL/GenBank/DDBJ whole genome shotgun (WGS) entry which is preliminary data.</text>
</comment>
<gene>
    <name evidence="1" type="ORF">ParKJ_06245</name>
</gene>
<reference evidence="1" key="1">
    <citation type="submission" date="2022-08" db="EMBL/GenBank/DDBJ databases">
        <authorList>
            <person name="Kim S.-J."/>
        </authorList>
    </citation>
    <scope>NUCLEOTIDE SEQUENCE</scope>
    <source>
        <strain evidence="1">KJ</strain>
    </source>
</reference>
<evidence type="ECO:0000313" key="1">
    <source>
        <dbReference type="EMBL" id="MDT8837007.1"/>
    </source>
</evidence>
<dbReference type="RefSeq" id="WP_106352617.1">
    <property type="nucleotide sequence ID" value="NZ_JANSLM010000002.1"/>
</dbReference>
<organism evidence="1 2">
    <name type="scientific">Paraburkholderia fungorum</name>
    <dbReference type="NCBI Taxonomy" id="134537"/>
    <lineage>
        <taxon>Bacteria</taxon>
        <taxon>Pseudomonadati</taxon>
        <taxon>Pseudomonadota</taxon>
        <taxon>Betaproteobacteria</taxon>
        <taxon>Burkholderiales</taxon>
        <taxon>Burkholderiaceae</taxon>
        <taxon>Paraburkholderia</taxon>
    </lineage>
</organism>
<sequence length="128" mass="13981">MEFDTDWITLGKHRVRLHATRGFPTERLRVVAEVARLAIESNMSARARLIEVVLRDQDGAYDIAVGTTIAEDRACAAPIEVALATVLGLTAEQVALTVNFVSQDEVDLSFGTYERLLAQKIGAATPIQ</sequence>
<dbReference type="Proteomes" id="UP001246473">
    <property type="component" value="Unassembled WGS sequence"/>
</dbReference>
<protein>
    <submittedName>
        <fullName evidence="1">Uncharacterized protein</fullName>
    </submittedName>
</protein>
<accession>A0AAP5Q7B6</accession>